<reference evidence="1 2" key="1">
    <citation type="submission" date="2015-05" db="EMBL/GenBank/DDBJ databases">
        <title>A genomic and transcriptomic approach to investigate the blue pigment phenotype in Pseudomonas fluorescens.</title>
        <authorList>
            <person name="Andreani N.A."/>
            <person name="Cardazzo B."/>
        </authorList>
    </citation>
    <scope>NUCLEOTIDE SEQUENCE [LARGE SCALE GENOMIC DNA]</scope>
    <source>
        <strain evidence="1 2">Ps_40</strain>
    </source>
</reference>
<proteinExistence type="predicted"/>
<comment type="caution">
    <text evidence="1">The sequence shown here is derived from an EMBL/GenBank/DDBJ whole genome shotgun (WGS) entry which is preliminary data.</text>
</comment>
<gene>
    <name evidence="1" type="ORF">PFL603g_01795</name>
</gene>
<accession>A0A109L0A3</accession>
<name>A0A109L0A3_PSEFL</name>
<dbReference type="PATRIC" id="fig|294.195.peg.1901"/>
<sequence length="62" mass="6895">MEDLRPLALTWDTLPSDTALPVTLTPTSTFVSERQALLTKGDRTLIDQLTVLLDAEREKLAL</sequence>
<dbReference type="EMBL" id="LCYC01000018">
    <property type="protein sequence ID" value="KWV78638.1"/>
    <property type="molecule type" value="Genomic_DNA"/>
</dbReference>
<organism evidence="1 2">
    <name type="scientific">Pseudomonas fluorescens</name>
    <dbReference type="NCBI Taxonomy" id="294"/>
    <lineage>
        <taxon>Bacteria</taxon>
        <taxon>Pseudomonadati</taxon>
        <taxon>Pseudomonadota</taxon>
        <taxon>Gammaproteobacteria</taxon>
        <taxon>Pseudomonadales</taxon>
        <taxon>Pseudomonadaceae</taxon>
        <taxon>Pseudomonas</taxon>
    </lineage>
</organism>
<dbReference type="RefSeq" id="WP_060765911.1">
    <property type="nucleotide sequence ID" value="NZ_LCYC01000018.1"/>
</dbReference>
<dbReference type="Proteomes" id="UP000063434">
    <property type="component" value="Unassembled WGS sequence"/>
</dbReference>
<evidence type="ECO:0000313" key="2">
    <source>
        <dbReference type="Proteomes" id="UP000063434"/>
    </source>
</evidence>
<evidence type="ECO:0000313" key="1">
    <source>
        <dbReference type="EMBL" id="KWV78638.1"/>
    </source>
</evidence>
<protein>
    <submittedName>
        <fullName evidence="1">Uncharacterized protein</fullName>
    </submittedName>
</protein>
<dbReference type="AlphaFoldDB" id="A0A109L0A3"/>